<proteinExistence type="predicted"/>
<dbReference type="OrthoDB" id="9799173at2"/>
<evidence type="ECO:0000313" key="3">
    <source>
        <dbReference type="Proteomes" id="UP000190150"/>
    </source>
</evidence>
<dbReference type="RefSeq" id="WP_139375172.1">
    <property type="nucleotide sequence ID" value="NZ_FUZF01000001.1"/>
</dbReference>
<keyword evidence="3" id="KW-1185">Reference proteome</keyword>
<gene>
    <name evidence="2" type="ORF">SAMN05660841_00362</name>
</gene>
<dbReference type="STRING" id="1513896.SAMN05660841_00362"/>
<dbReference type="Pfam" id="PF13274">
    <property type="entry name" value="SocA_Panacea"/>
    <property type="match status" value="1"/>
</dbReference>
<evidence type="ECO:0000259" key="1">
    <source>
        <dbReference type="Pfam" id="PF13274"/>
    </source>
</evidence>
<name>A0A1T5B1A8_9SPHI</name>
<evidence type="ECO:0000313" key="2">
    <source>
        <dbReference type="EMBL" id="SKB40857.1"/>
    </source>
</evidence>
<sequence>MYQQTLFIPDTMSQPHIYTKDDIAKIGNTLVYIAERVSDLSKTKLLKLVYLLEETTIRRCARPFLNLDFEVWRLGPVAKDLYFDFSSTEQYIFQDYIAARPEEEGRIYISAVREFNDDEFSDAELNILDDVIKQFGHFSAKQLVDITHSPHSPWTILAQEKGILEGLSDGSVLTTDYKIDFNTLLDEAGQEAYAQHLEYLHASRSLK</sequence>
<accession>A0A1T5B1A8</accession>
<reference evidence="3" key="1">
    <citation type="submission" date="2017-02" db="EMBL/GenBank/DDBJ databases">
        <authorList>
            <person name="Varghese N."/>
            <person name="Submissions S."/>
        </authorList>
    </citation>
    <scope>NUCLEOTIDE SEQUENCE [LARGE SCALE GENOMIC DNA]</scope>
    <source>
        <strain evidence="3">DSM 24091</strain>
    </source>
</reference>
<dbReference type="InterPro" id="IPR025272">
    <property type="entry name" value="SocA_Panacea"/>
</dbReference>
<feature type="domain" description="Antitoxin SocA-like Panacea" evidence="1">
    <location>
        <begin position="45"/>
        <end position="154"/>
    </location>
</feature>
<organism evidence="2 3">
    <name type="scientific">Sphingobacterium nematocida</name>
    <dbReference type="NCBI Taxonomy" id="1513896"/>
    <lineage>
        <taxon>Bacteria</taxon>
        <taxon>Pseudomonadati</taxon>
        <taxon>Bacteroidota</taxon>
        <taxon>Sphingobacteriia</taxon>
        <taxon>Sphingobacteriales</taxon>
        <taxon>Sphingobacteriaceae</taxon>
        <taxon>Sphingobacterium</taxon>
    </lineage>
</organism>
<dbReference type="AlphaFoldDB" id="A0A1T5B1A8"/>
<protein>
    <submittedName>
        <fullName evidence="2">Uncharacterized phage-associated protein</fullName>
    </submittedName>
</protein>
<dbReference type="EMBL" id="FUZF01000001">
    <property type="protein sequence ID" value="SKB40857.1"/>
    <property type="molecule type" value="Genomic_DNA"/>
</dbReference>
<dbReference type="Proteomes" id="UP000190150">
    <property type="component" value="Unassembled WGS sequence"/>
</dbReference>